<dbReference type="EMBL" id="BPVZ01000017">
    <property type="protein sequence ID" value="GKV01880.1"/>
    <property type="molecule type" value="Genomic_DNA"/>
</dbReference>
<proteinExistence type="inferred from homology"/>
<dbReference type="PROSITE" id="PS51471">
    <property type="entry name" value="FE2OG_OXY"/>
    <property type="match status" value="1"/>
</dbReference>
<sequence length="327" mass="36757">MEFVSSWCNNGVLPPSYVHPSETRPGNLVVPPGTSIPVIDFAGHDRNQIIQKILKAGEEYGFFQVINHGVSETLMDDTMDVIKEFHAMSGMEKQRECSKDPNGSCKLYTSSLDYPAEDFHYWRDALIHPCNPAEECIKFWPEKPTRYREVIGAYSVEMRKLSSRILEIICEGLGLEKGYFSSDLSENPKIIINHYPVCPDPSLTLGLSKHKDPTVISLVLQGLIPGLQVLKDGQWISVQPHPHAFVVNIGYLLQIISNGKLNGAEHRVVTNRNAARTTITYFVFPTNESLIKPAKVLTNEQNPPLYKDCKFSDFFTAFLSRAVEPCT</sequence>
<dbReference type="SUPFAM" id="SSF51197">
    <property type="entry name" value="Clavaminate synthase-like"/>
    <property type="match status" value="1"/>
</dbReference>
<evidence type="ECO:0000313" key="7">
    <source>
        <dbReference type="Proteomes" id="UP001054252"/>
    </source>
</evidence>
<organism evidence="6 7">
    <name type="scientific">Rubroshorea leprosula</name>
    <dbReference type="NCBI Taxonomy" id="152421"/>
    <lineage>
        <taxon>Eukaryota</taxon>
        <taxon>Viridiplantae</taxon>
        <taxon>Streptophyta</taxon>
        <taxon>Embryophyta</taxon>
        <taxon>Tracheophyta</taxon>
        <taxon>Spermatophyta</taxon>
        <taxon>Magnoliopsida</taxon>
        <taxon>eudicotyledons</taxon>
        <taxon>Gunneridae</taxon>
        <taxon>Pentapetalae</taxon>
        <taxon>rosids</taxon>
        <taxon>malvids</taxon>
        <taxon>Malvales</taxon>
        <taxon>Dipterocarpaceae</taxon>
        <taxon>Rubroshorea</taxon>
    </lineage>
</organism>
<dbReference type="InterPro" id="IPR050295">
    <property type="entry name" value="Plant_2OG-oxidoreductases"/>
</dbReference>
<keyword evidence="2 4" id="KW-0479">Metal-binding</keyword>
<comment type="caution">
    <text evidence="6">The sequence shown here is derived from an EMBL/GenBank/DDBJ whole genome shotgun (WGS) entry which is preliminary data.</text>
</comment>
<keyword evidence="7" id="KW-1185">Reference proteome</keyword>
<keyword evidence="4" id="KW-0560">Oxidoreductase</keyword>
<protein>
    <recommendedName>
        <fullName evidence="5">Fe2OG dioxygenase domain-containing protein</fullName>
    </recommendedName>
</protein>
<dbReference type="InterPro" id="IPR005123">
    <property type="entry name" value="Oxoglu/Fe-dep_dioxygenase_dom"/>
</dbReference>
<evidence type="ECO:0000256" key="4">
    <source>
        <dbReference type="RuleBase" id="RU003682"/>
    </source>
</evidence>
<accession>A0AAV5ITG6</accession>
<comment type="similarity">
    <text evidence="1 4">Belongs to the iron/ascorbate-dependent oxidoreductase family.</text>
</comment>
<name>A0AAV5ITG6_9ROSI</name>
<feature type="domain" description="Fe2OG dioxygenase" evidence="5">
    <location>
        <begin position="185"/>
        <end position="285"/>
    </location>
</feature>
<evidence type="ECO:0000256" key="2">
    <source>
        <dbReference type="ARBA" id="ARBA00022723"/>
    </source>
</evidence>
<keyword evidence="3 4" id="KW-0408">Iron</keyword>
<dbReference type="GO" id="GO:0016491">
    <property type="term" value="F:oxidoreductase activity"/>
    <property type="evidence" value="ECO:0007669"/>
    <property type="project" value="UniProtKB-KW"/>
</dbReference>
<evidence type="ECO:0000313" key="6">
    <source>
        <dbReference type="EMBL" id="GKV01880.1"/>
    </source>
</evidence>
<gene>
    <name evidence="6" type="ORF">SLEP1_g14394</name>
</gene>
<dbReference type="InterPro" id="IPR027443">
    <property type="entry name" value="IPNS-like_sf"/>
</dbReference>
<dbReference type="InterPro" id="IPR026992">
    <property type="entry name" value="DIOX_N"/>
</dbReference>
<dbReference type="Pfam" id="PF14226">
    <property type="entry name" value="DIOX_N"/>
    <property type="match status" value="1"/>
</dbReference>
<dbReference type="Gene3D" id="2.60.120.330">
    <property type="entry name" value="B-lactam Antibiotic, Isopenicillin N Synthase, Chain"/>
    <property type="match status" value="1"/>
</dbReference>
<dbReference type="PANTHER" id="PTHR47991">
    <property type="entry name" value="OXOGLUTARATE/IRON-DEPENDENT DIOXYGENASE"/>
    <property type="match status" value="1"/>
</dbReference>
<dbReference type="Pfam" id="PF03171">
    <property type="entry name" value="2OG-FeII_Oxy"/>
    <property type="match status" value="1"/>
</dbReference>
<dbReference type="AlphaFoldDB" id="A0AAV5ITG6"/>
<reference evidence="6 7" key="1">
    <citation type="journal article" date="2021" name="Commun. Biol.">
        <title>The genome of Shorea leprosula (Dipterocarpaceae) highlights the ecological relevance of drought in aseasonal tropical rainforests.</title>
        <authorList>
            <person name="Ng K.K.S."/>
            <person name="Kobayashi M.J."/>
            <person name="Fawcett J.A."/>
            <person name="Hatakeyama M."/>
            <person name="Paape T."/>
            <person name="Ng C.H."/>
            <person name="Ang C.C."/>
            <person name="Tnah L.H."/>
            <person name="Lee C.T."/>
            <person name="Nishiyama T."/>
            <person name="Sese J."/>
            <person name="O'Brien M.J."/>
            <person name="Copetti D."/>
            <person name="Mohd Noor M.I."/>
            <person name="Ong R.C."/>
            <person name="Putra M."/>
            <person name="Sireger I.Z."/>
            <person name="Indrioko S."/>
            <person name="Kosugi Y."/>
            <person name="Izuno A."/>
            <person name="Isagi Y."/>
            <person name="Lee S.L."/>
            <person name="Shimizu K.K."/>
        </authorList>
    </citation>
    <scope>NUCLEOTIDE SEQUENCE [LARGE SCALE GENOMIC DNA]</scope>
    <source>
        <strain evidence="6">214</strain>
    </source>
</reference>
<dbReference type="GO" id="GO:0046872">
    <property type="term" value="F:metal ion binding"/>
    <property type="evidence" value="ECO:0007669"/>
    <property type="project" value="UniProtKB-KW"/>
</dbReference>
<dbReference type="InterPro" id="IPR044861">
    <property type="entry name" value="IPNS-like_FE2OG_OXY"/>
</dbReference>
<dbReference type="Proteomes" id="UP001054252">
    <property type="component" value="Unassembled WGS sequence"/>
</dbReference>
<evidence type="ECO:0000256" key="1">
    <source>
        <dbReference type="ARBA" id="ARBA00008056"/>
    </source>
</evidence>
<evidence type="ECO:0000256" key="3">
    <source>
        <dbReference type="ARBA" id="ARBA00023004"/>
    </source>
</evidence>
<evidence type="ECO:0000259" key="5">
    <source>
        <dbReference type="PROSITE" id="PS51471"/>
    </source>
</evidence>